<dbReference type="GO" id="GO:0005829">
    <property type="term" value="C:cytosol"/>
    <property type="evidence" value="ECO:0007669"/>
    <property type="project" value="TreeGrafter"/>
</dbReference>
<dbReference type="Gene3D" id="3.40.50.620">
    <property type="entry name" value="HUPs"/>
    <property type="match status" value="1"/>
</dbReference>
<dbReference type="InterPro" id="IPR032678">
    <property type="entry name" value="tRNA-synt_1_cat_dom"/>
</dbReference>
<feature type="domain" description="tRNA synthetases class I catalytic" evidence="8">
    <location>
        <begin position="2"/>
        <end position="208"/>
    </location>
</feature>
<feature type="non-terminal residue" evidence="10">
    <location>
        <position position="1"/>
    </location>
</feature>
<keyword evidence="6" id="KW-0862">Zinc</keyword>
<keyword evidence="3 10" id="KW-0436">Ligase</keyword>
<dbReference type="PANTHER" id="PTHR10890">
    <property type="entry name" value="CYSTEINYL-TRNA SYNTHETASE"/>
    <property type="match status" value="1"/>
</dbReference>
<dbReference type="GO" id="GO:0046872">
    <property type="term" value="F:metal ion binding"/>
    <property type="evidence" value="ECO:0007669"/>
    <property type="project" value="UniProtKB-KW"/>
</dbReference>
<dbReference type="PANTHER" id="PTHR10890:SF3">
    <property type="entry name" value="CYSTEINE--TRNA LIGASE, CYTOPLASMIC"/>
    <property type="match status" value="1"/>
</dbReference>
<evidence type="ECO:0000256" key="3">
    <source>
        <dbReference type="ARBA" id="ARBA00022598"/>
    </source>
</evidence>
<evidence type="ECO:0000256" key="6">
    <source>
        <dbReference type="ARBA" id="ARBA00022833"/>
    </source>
</evidence>
<organism evidence="10">
    <name type="scientific">mine drainage metagenome</name>
    <dbReference type="NCBI Taxonomy" id="410659"/>
    <lineage>
        <taxon>unclassified sequences</taxon>
        <taxon>metagenomes</taxon>
        <taxon>ecological metagenomes</taxon>
    </lineage>
</organism>
<comment type="cofactor">
    <cofactor evidence="1">
        <name>Zn(2+)</name>
        <dbReference type="ChEBI" id="CHEBI:29105"/>
    </cofactor>
</comment>
<dbReference type="GO" id="GO:0005524">
    <property type="term" value="F:ATP binding"/>
    <property type="evidence" value="ECO:0007669"/>
    <property type="project" value="UniProtKB-KW"/>
</dbReference>
<name>T1BY02_9ZZZZ</name>
<comment type="caution">
    <text evidence="10">The sequence shown here is derived from an EMBL/GenBank/DDBJ whole genome shotgun (WGS) entry which is preliminary data.</text>
</comment>
<evidence type="ECO:0000259" key="8">
    <source>
        <dbReference type="Pfam" id="PF01406"/>
    </source>
</evidence>
<dbReference type="AlphaFoldDB" id="T1BY02"/>
<dbReference type="Gene3D" id="1.20.120.1910">
    <property type="entry name" value="Cysteine-tRNA ligase, C-terminal anti-codon recognition domain"/>
    <property type="match status" value="1"/>
</dbReference>
<dbReference type="InterPro" id="IPR009080">
    <property type="entry name" value="tRNAsynth_Ia_anticodon-bd"/>
</dbReference>
<dbReference type="InterPro" id="IPR056411">
    <property type="entry name" value="CysS_C"/>
</dbReference>
<keyword evidence="10" id="KW-0030">Aminoacyl-tRNA synthetase</keyword>
<sequence length="374" mass="41806">VRSVQYYPHATDYLPEILEQVGQLVDRGFAYRTDDGSVYYEVAKFPGYGKLSGQKVEALRPGTRLEIDRNKHAPEDFVLWKAATPGEPSWESPWGPGRPGWHIEDTAITARLLGPRYDLHGGGLDLKFPHHEAEIAQAEAATGLAPLVNFWMHAGLVSMGGEKMSKSLGNVYSLTQALDEFGPMVLRFYYLNAHYRSPLEFARGESLEAAREAYARLSLPYRRLRSQWDQEAPERVGEELPEELASASADLVDRLDETLANDFQTREVIAQLFVWGHRVAEWLPKLDRLSSGALATLAAPYRWVEETLGLFEEVEESGSSDLAATVGVAIEARTRARTRGDFAEADRIRDALRAVGIELEDDATGTRWERTGSK</sequence>
<dbReference type="GO" id="GO:0006423">
    <property type="term" value="P:cysteinyl-tRNA aminoacylation"/>
    <property type="evidence" value="ECO:0007669"/>
    <property type="project" value="TreeGrafter"/>
</dbReference>
<evidence type="ECO:0000256" key="1">
    <source>
        <dbReference type="ARBA" id="ARBA00001947"/>
    </source>
</evidence>
<dbReference type="EMBL" id="AUZY01001921">
    <property type="protein sequence ID" value="EQD73553.1"/>
    <property type="molecule type" value="Genomic_DNA"/>
</dbReference>
<keyword evidence="5" id="KW-0547">Nucleotide-binding</keyword>
<protein>
    <recommendedName>
        <fullName evidence="2">Cysteine--tRNA ligase</fullName>
    </recommendedName>
</protein>
<evidence type="ECO:0000313" key="10">
    <source>
        <dbReference type="EMBL" id="EQD73553.1"/>
    </source>
</evidence>
<dbReference type="GO" id="GO:0004817">
    <property type="term" value="F:cysteine-tRNA ligase activity"/>
    <property type="evidence" value="ECO:0007669"/>
    <property type="project" value="TreeGrafter"/>
</dbReference>
<evidence type="ECO:0000256" key="2">
    <source>
        <dbReference type="ARBA" id="ARBA00014738"/>
    </source>
</evidence>
<dbReference type="SUPFAM" id="SSF52374">
    <property type="entry name" value="Nucleotidylyl transferase"/>
    <property type="match status" value="1"/>
</dbReference>
<dbReference type="Pfam" id="PF23493">
    <property type="entry name" value="CysS_C"/>
    <property type="match status" value="1"/>
</dbReference>
<evidence type="ECO:0000256" key="5">
    <source>
        <dbReference type="ARBA" id="ARBA00022741"/>
    </source>
</evidence>
<evidence type="ECO:0000256" key="4">
    <source>
        <dbReference type="ARBA" id="ARBA00022723"/>
    </source>
</evidence>
<dbReference type="InterPro" id="IPR024909">
    <property type="entry name" value="Cys-tRNA/MSH_ligase"/>
</dbReference>
<keyword evidence="7" id="KW-0067">ATP-binding</keyword>
<dbReference type="Pfam" id="PF01406">
    <property type="entry name" value="tRNA-synt_1e"/>
    <property type="match status" value="1"/>
</dbReference>
<reference evidence="10" key="2">
    <citation type="journal article" date="2014" name="ISME J.">
        <title>Microbial stratification in low pH oxic and suboxic macroscopic growths along an acid mine drainage.</title>
        <authorList>
            <person name="Mendez-Garcia C."/>
            <person name="Mesa V."/>
            <person name="Sprenger R.R."/>
            <person name="Richter M."/>
            <person name="Diez M.S."/>
            <person name="Solano J."/>
            <person name="Bargiela R."/>
            <person name="Golyshina O.V."/>
            <person name="Manteca A."/>
            <person name="Ramos J.L."/>
            <person name="Gallego J.R."/>
            <person name="Llorente I."/>
            <person name="Martins Dos Santos V.A."/>
            <person name="Jensen O.N."/>
            <person name="Pelaez A.I."/>
            <person name="Sanchez J."/>
            <person name="Ferrer M."/>
        </authorList>
    </citation>
    <scope>NUCLEOTIDE SEQUENCE</scope>
</reference>
<reference evidence="10" key="1">
    <citation type="submission" date="2013-08" db="EMBL/GenBank/DDBJ databases">
        <authorList>
            <person name="Mendez C."/>
            <person name="Richter M."/>
            <person name="Ferrer M."/>
            <person name="Sanchez J."/>
        </authorList>
    </citation>
    <scope>NUCLEOTIDE SEQUENCE</scope>
</reference>
<feature type="domain" description="Cysteinyl-tRNA ligase anticodon binding" evidence="9">
    <location>
        <begin position="321"/>
        <end position="368"/>
    </location>
</feature>
<accession>T1BY02</accession>
<gene>
    <name evidence="10" type="ORF">B1B_03164</name>
</gene>
<keyword evidence="4" id="KW-0479">Metal-binding</keyword>
<evidence type="ECO:0000256" key="7">
    <source>
        <dbReference type="ARBA" id="ARBA00022840"/>
    </source>
</evidence>
<dbReference type="SUPFAM" id="SSF47323">
    <property type="entry name" value="Anticodon-binding domain of a subclass of class I aminoacyl-tRNA synthetases"/>
    <property type="match status" value="1"/>
</dbReference>
<proteinExistence type="predicted"/>
<dbReference type="InterPro" id="IPR014729">
    <property type="entry name" value="Rossmann-like_a/b/a_fold"/>
</dbReference>
<evidence type="ECO:0000259" key="9">
    <source>
        <dbReference type="Pfam" id="PF23493"/>
    </source>
</evidence>